<reference evidence="1 2" key="1">
    <citation type="submission" date="2017-12" db="EMBL/GenBank/DDBJ databases">
        <title>Kangiella profundi FT102 completed genome.</title>
        <authorList>
            <person name="Xu J."/>
            <person name="Wang J."/>
            <person name="Lu Y."/>
        </authorList>
    </citation>
    <scope>NUCLEOTIDE SEQUENCE [LARGE SCALE GENOMIC DNA]</scope>
    <source>
        <strain evidence="1 2">FT102</strain>
    </source>
</reference>
<dbReference type="SUPFAM" id="SSF50891">
    <property type="entry name" value="Cyclophilin-like"/>
    <property type="match status" value="1"/>
</dbReference>
<dbReference type="EMBL" id="CP025120">
    <property type="protein sequence ID" value="AUD78167.1"/>
    <property type="molecule type" value="Genomic_DNA"/>
</dbReference>
<dbReference type="InterPro" id="IPR052708">
    <property type="entry name" value="PxpC"/>
</dbReference>
<name>A0A2K9A9R5_9GAMM</name>
<protein>
    <submittedName>
        <fullName evidence="1">Urea amidolyase</fullName>
    </submittedName>
</protein>
<evidence type="ECO:0000313" key="2">
    <source>
        <dbReference type="Proteomes" id="UP000232693"/>
    </source>
</evidence>
<dbReference type="OrthoDB" id="9768696at2"/>
<dbReference type="PANTHER" id="PTHR43309:SF5">
    <property type="entry name" value="5-OXOPROLINASE SUBUNIT C"/>
    <property type="match status" value="1"/>
</dbReference>
<dbReference type="GO" id="GO:0016829">
    <property type="term" value="F:lyase activity"/>
    <property type="evidence" value="ECO:0007669"/>
    <property type="project" value="UniProtKB-KW"/>
</dbReference>
<keyword evidence="2" id="KW-1185">Reference proteome</keyword>
<dbReference type="Pfam" id="PF02626">
    <property type="entry name" value="CT_A_B"/>
    <property type="match status" value="1"/>
</dbReference>
<proteinExistence type="predicted"/>
<dbReference type="AlphaFoldDB" id="A0A2K9A9R5"/>
<organism evidence="1 2">
    <name type="scientific">Kangiella profundi</name>
    <dbReference type="NCBI Taxonomy" id="1561924"/>
    <lineage>
        <taxon>Bacteria</taxon>
        <taxon>Pseudomonadati</taxon>
        <taxon>Pseudomonadota</taxon>
        <taxon>Gammaproteobacteria</taxon>
        <taxon>Kangiellales</taxon>
        <taxon>Kangiellaceae</taxon>
        <taxon>Kangiella</taxon>
    </lineage>
</organism>
<dbReference type="RefSeq" id="WP_106646047.1">
    <property type="nucleotide sequence ID" value="NZ_BMGO01000002.1"/>
</dbReference>
<dbReference type="Gene3D" id="2.40.100.10">
    <property type="entry name" value="Cyclophilin-like"/>
    <property type="match status" value="1"/>
</dbReference>
<gene>
    <name evidence="1" type="ORF">CW740_02500</name>
</gene>
<keyword evidence="1" id="KW-0456">Lyase</keyword>
<accession>A0A2K9A9R5</accession>
<dbReference type="InterPro" id="IPR029000">
    <property type="entry name" value="Cyclophilin-like_dom_sf"/>
</dbReference>
<dbReference type="SMART" id="SM00797">
    <property type="entry name" value="AHS2"/>
    <property type="match status" value="1"/>
</dbReference>
<dbReference type="Proteomes" id="UP000232693">
    <property type="component" value="Chromosome"/>
</dbReference>
<sequence length="309" mass="33819">MSINFIKAGMQTSLQDLGRPGFRRFGIPNNGALDPVSLQIANWLVSKPLNSACLEITQAGPVIEFTQDMAIAVTGAHFELSIDDIPVDMHQTLLVNKGERLAFGKLVNGARAYLAFSAEPDLPKIMESYSTNLMANFGGYEGKAFKNNNTLPLTNIVNPKTKKTPKELQLEFGDNYQIRFVEGREWSDFSNATQNSFMDSGYKVTSQSNRMGMRLKGEVLKTTETLSMTTAPITPGTIQIPPDGQPIITLADGQTTGGYPRIGQVITADLSILGQLKANDSISFQCIDVDDAIDLLNAKTNLLKQFLYV</sequence>
<dbReference type="InterPro" id="IPR003778">
    <property type="entry name" value="CT_A_B"/>
</dbReference>
<evidence type="ECO:0000313" key="1">
    <source>
        <dbReference type="EMBL" id="AUD78167.1"/>
    </source>
</evidence>
<dbReference type="NCBIfam" id="TIGR00724">
    <property type="entry name" value="urea_amlyse_rel"/>
    <property type="match status" value="1"/>
</dbReference>
<dbReference type="PANTHER" id="PTHR43309">
    <property type="entry name" value="5-OXOPROLINASE SUBUNIT C"/>
    <property type="match status" value="1"/>
</dbReference>
<dbReference type="KEGG" id="kpd:CW740_02500"/>